<dbReference type="InterPro" id="IPR032820">
    <property type="entry name" value="ATPase_put"/>
</dbReference>
<reference evidence="2" key="1">
    <citation type="submission" date="2017-07" db="EMBL/GenBank/DDBJ databases">
        <title>The cable genome - Insights into the physiology and evolution of filamentous bacteria capable of sulfide oxidation via long distance electron transfer.</title>
        <authorList>
            <person name="Thorup C."/>
            <person name="Bjerg J.T."/>
            <person name="Schreiber L."/>
            <person name="Nielsen L.P."/>
            <person name="Kjeldsen K.U."/>
            <person name="Boesen T."/>
            <person name="Boggild A."/>
            <person name="Meysman F."/>
            <person name="Geelhoed J."/>
            <person name="Schramm A."/>
        </authorList>
    </citation>
    <scope>NUCLEOTIDE SEQUENCE [LARGE SCALE GENOMIC DNA]</scope>
    <source>
        <strain evidence="2">GS</strain>
    </source>
</reference>
<protein>
    <submittedName>
        <fullName evidence="2">F0F1-ATPase subunit Ca2+/Mg2+ transporter</fullName>
    </submittedName>
</protein>
<feature type="transmembrane region" description="Helical" evidence="1">
    <location>
        <begin position="28"/>
        <end position="52"/>
    </location>
</feature>
<name>A0A521G071_9BACT</name>
<comment type="caution">
    <text evidence="2">The sequence shown here is derived from an EMBL/GenBank/DDBJ whole genome shotgun (WGS) entry which is preliminary data.</text>
</comment>
<keyword evidence="1" id="KW-0812">Transmembrane</keyword>
<accession>A0A521G071</accession>
<dbReference type="Pfam" id="PF09527">
    <property type="entry name" value="ATPase_gene1"/>
    <property type="match status" value="1"/>
</dbReference>
<evidence type="ECO:0000256" key="1">
    <source>
        <dbReference type="SAM" id="Phobius"/>
    </source>
</evidence>
<gene>
    <name evidence="2" type="ORF">CDV28_12713</name>
</gene>
<keyword evidence="3" id="KW-1185">Reference proteome</keyword>
<organism evidence="2 3">
    <name type="scientific">Candidatus Electronema aureum</name>
    <dbReference type="NCBI Taxonomy" id="2005002"/>
    <lineage>
        <taxon>Bacteria</taxon>
        <taxon>Pseudomonadati</taxon>
        <taxon>Thermodesulfobacteriota</taxon>
        <taxon>Desulfobulbia</taxon>
        <taxon>Desulfobulbales</taxon>
        <taxon>Desulfobulbaceae</taxon>
        <taxon>Candidatus Electronema</taxon>
    </lineage>
</organism>
<keyword evidence="1" id="KW-0472">Membrane</keyword>
<dbReference type="AlphaFoldDB" id="A0A521G071"/>
<evidence type="ECO:0000313" key="2">
    <source>
        <dbReference type="EMBL" id="TAA74410.1"/>
    </source>
</evidence>
<sequence length="93" mass="10623">MHLPRRRAIKLTQSNRERKEEKGILSDLANYSQSGMTFALSVVIGFGMGWYLDNKVFGGRTTPWLSFIFLGFGILAGFKHLWDLSQRIAKDDD</sequence>
<dbReference type="Proteomes" id="UP000316238">
    <property type="component" value="Unassembled WGS sequence"/>
</dbReference>
<feature type="transmembrane region" description="Helical" evidence="1">
    <location>
        <begin position="64"/>
        <end position="82"/>
    </location>
</feature>
<evidence type="ECO:0000313" key="3">
    <source>
        <dbReference type="Proteomes" id="UP000316238"/>
    </source>
</evidence>
<proteinExistence type="predicted"/>
<dbReference type="EMBL" id="NQJD01000027">
    <property type="protein sequence ID" value="TAA74410.1"/>
    <property type="molecule type" value="Genomic_DNA"/>
</dbReference>
<keyword evidence="1" id="KW-1133">Transmembrane helix</keyword>